<dbReference type="GO" id="GO:0030170">
    <property type="term" value="F:pyridoxal phosphate binding"/>
    <property type="evidence" value="ECO:0007669"/>
    <property type="project" value="InterPro"/>
</dbReference>
<sequence length="363" mass="38874">MIPPSLPDFPWDQLAEYGARARAHPGGIVDLSVGTPVDPVAENVRAALASASDLPGYPTTHGIPELRTAAVAALSRRHGVTGVDPQAVLPTIGSKELVAWLPRLLGAGPGDVVVIPEVAYPTYEVGVLLAGAEPVRADGLTQLGPRRPAILWLNSPSNPTGRVLGVDHLRKVVEWARERGTVVVSDECYLALGWESEPVSLLHPSVTGGRLDGLLAVHSLSKSANLAGYRAGFVAGDPELVARLLAVRKHAGMIVPRPVQQAMVAALDDDEGVARQRERYAHRRLLLRKALRDSGFRIDHSEAGLYLWSTRDEDAWTTVGWLADRGILVAPGTFYGPAGRQHVRVALTATDERVEAAAERLAE</sequence>
<keyword evidence="8" id="KW-1185">Reference proteome</keyword>
<dbReference type="Proteomes" id="UP000292003">
    <property type="component" value="Unassembled WGS sequence"/>
</dbReference>
<protein>
    <recommendedName>
        <fullName evidence="5">Aminotransferase</fullName>
        <ecNumber evidence="5">2.6.1.-</ecNumber>
    </recommendedName>
</protein>
<dbReference type="NCBIfam" id="TIGR03539">
    <property type="entry name" value="DapC_actino"/>
    <property type="match status" value="1"/>
</dbReference>
<dbReference type="Pfam" id="PF00155">
    <property type="entry name" value="Aminotran_1_2"/>
    <property type="match status" value="1"/>
</dbReference>
<dbReference type="RefSeq" id="WP_130476435.1">
    <property type="nucleotide sequence ID" value="NZ_SFCC01000008.1"/>
</dbReference>
<gene>
    <name evidence="7" type="ORF">EWH70_17195</name>
</gene>
<evidence type="ECO:0000256" key="3">
    <source>
        <dbReference type="ARBA" id="ARBA00022679"/>
    </source>
</evidence>
<feature type="domain" description="Aminotransferase class I/classII large" evidence="6">
    <location>
        <begin position="28"/>
        <end position="361"/>
    </location>
</feature>
<evidence type="ECO:0000256" key="4">
    <source>
        <dbReference type="ARBA" id="ARBA00023194"/>
    </source>
</evidence>
<proteinExistence type="inferred from homology"/>
<dbReference type="InterPro" id="IPR019880">
    <property type="entry name" value="OxyQ"/>
</dbReference>
<evidence type="ECO:0000256" key="1">
    <source>
        <dbReference type="ARBA" id="ARBA00001933"/>
    </source>
</evidence>
<comment type="similarity">
    <text evidence="5">Belongs to the class-I pyridoxal-phosphate-dependent aminotransferase family.</text>
</comment>
<dbReference type="InterPro" id="IPR015421">
    <property type="entry name" value="PyrdxlP-dep_Trfase_major"/>
</dbReference>
<dbReference type="AlphaFoldDB" id="A0A4Q7J6D3"/>
<evidence type="ECO:0000313" key="8">
    <source>
        <dbReference type="Proteomes" id="UP000292003"/>
    </source>
</evidence>
<dbReference type="InterPro" id="IPR015424">
    <property type="entry name" value="PyrdxlP-dep_Trfase"/>
</dbReference>
<dbReference type="PANTHER" id="PTHR42832:SF3">
    <property type="entry name" value="L-GLUTAMINE--4-(METHYLSULFANYL)-2-OXOBUTANOATE AMINOTRANSFERASE"/>
    <property type="match status" value="1"/>
</dbReference>
<dbReference type="SUPFAM" id="SSF53383">
    <property type="entry name" value="PLP-dependent transferases"/>
    <property type="match status" value="1"/>
</dbReference>
<dbReference type="InterPro" id="IPR004839">
    <property type="entry name" value="Aminotransferase_I/II_large"/>
</dbReference>
<keyword evidence="3 5" id="KW-0808">Transferase</keyword>
<dbReference type="PROSITE" id="PS00105">
    <property type="entry name" value="AA_TRANSFER_CLASS_1"/>
    <property type="match status" value="1"/>
</dbReference>
<dbReference type="InterPro" id="IPR050881">
    <property type="entry name" value="LL-DAP_aminotransferase"/>
</dbReference>
<dbReference type="InterPro" id="IPR004838">
    <property type="entry name" value="NHTrfase_class1_PyrdxlP-BS"/>
</dbReference>
<dbReference type="EMBL" id="SFCC01000008">
    <property type="protein sequence ID" value="RZQ62697.1"/>
    <property type="molecule type" value="Genomic_DNA"/>
</dbReference>
<name>A0A4Q7J6D3_9PSEU</name>
<evidence type="ECO:0000256" key="2">
    <source>
        <dbReference type="ARBA" id="ARBA00022576"/>
    </source>
</evidence>
<dbReference type="EC" id="2.6.1.-" evidence="5"/>
<comment type="caution">
    <text evidence="7">The sequence shown here is derived from an EMBL/GenBank/DDBJ whole genome shotgun (WGS) entry which is preliminary data.</text>
</comment>
<comment type="cofactor">
    <cofactor evidence="1 5">
        <name>pyridoxal 5'-phosphate</name>
        <dbReference type="ChEBI" id="CHEBI:597326"/>
    </cofactor>
</comment>
<dbReference type="OrthoDB" id="9813612at2"/>
<accession>A0A4Q7J6D3</accession>
<dbReference type="Gene3D" id="3.40.640.10">
    <property type="entry name" value="Type I PLP-dependent aspartate aminotransferase-like (Major domain)"/>
    <property type="match status" value="1"/>
</dbReference>
<dbReference type="InterPro" id="IPR015422">
    <property type="entry name" value="PyrdxlP-dep_Trfase_small"/>
</dbReference>
<dbReference type="Gene3D" id="3.90.1150.10">
    <property type="entry name" value="Aspartate Aminotransferase, domain 1"/>
    <property type="match status" value="1"/>
</dbReference>
<evidence type="ECO:0000256" key="5">
    <source>
        <dbReference type="RuleBase" id="RU000481"/>
    </source>
</evidence>
<reference evidence="7 8" key="1">
    <citation type="submission" date="2019-02" db="EMBL/GenBank/DDBJ databases">
        <title>Draft genome sequence of Amycolatopsis sp. 8-3EHSu isolated from roots of Suaeda maritima.</title>
        <authorList>
            <person name="Duangmal K."/>
            <person name="Chantavorakit T."/>
        </authorList>
    </citation>
    <scope>NUCLEOTIDE SEQUENCE [LARGE SCALE GENOMIC DNA]</scope>
    <source>
        <strain evidence="7 8">8-3EHSu</strain>
    </source>
</reference>
<keyword evidence="4" id="KW-0045">Antibiotic biosynthesis</keyword>
<keyword evidence="2 5" id="KW-0032">Aminotransferase</keyword>
<dbReference type="GO" id="GO:0017000">
    <property type="term" value="P:antibiotic biosynthetic process"/>
    <property type="evidence" value="ECO:0007669"/>
    <property type="project" value="UniProtKB-KW"/>
</dbReference>
<evidence type="ECO:0000313" key="7">
    <source>
        <dbReference type="EMBL" id="RZQ62697.1"/>
    </source>
</evidence>
<evidence type="ECO:0000259" key="6">
    <source>
        <dbReference type="Pfam" id="PF00155"/>
    </source>
</evidence>
<organism evidence="7 8">
    <name type="scientific">Amycolatopsis suaedae</name>
    <dbReference type="NCBI Taxonomy" id="2510978"/>
    <lineage>
        <taxon>Bacteria</taxon>
        <taxon>Bacillati</taxon>
        <taxon>Actinomycetota</taxon>
        <taxon>Actinomycetes</taxon>
        <taxon>Pseudonocardiales</taxon>
        <taxon>Pseudonocardiaceae</taxon>
        <taxon>Amycolatopsis</taxon>
    </lineage>
</organism>
<dbReference type="PANTHER" id="PTHR42832">
    <property type="entry name" value="AMINO ACID AMINOTRANSFERASE"/>
    <property type="match status" value="1"/>
</dbReference>
<dbReference type="CDD" id="cd00609">
    <property type="entry name" value="AAT_like"/>
    <property type="match status" value="1"/>
</dbReference>
<dbReference type="GO" id="GO:0008483">
    <property type="term" value="F:transaminase activity"/>
    <property type="evidence" value="ECO:0007669"/>
    <property type="project" value="UniProtKB-KW"/>
</dbReference>